<feature type="binding site" evidence="14">
    <location>
        <position position="87"/>
    </location>
    <ligand>
        <name>S-adenosyl-L-methionine</name>
        <dbReference type="ChEBI" id="CHEBI:59789"/>
    </ligand>
</feature>
<proteinExistence type="inferred from homology"/>
<dbReference type="InterPro" id="IPR029026">
    <property type="entry name" value="tRNA_m1G_MTases_N"/>
</dbReference>
<dbReference type="PANTHER" id="PTHR42197:SF1">
    <property type="entry name" value="TRNA (CYTIDINE(56)-2'-O)-METHYLTRANSFERASE"/>
    <property type="match status" value="1"/>
</dbReference>
<sequence>MSGMPEVAVLRIGHRPERDQRVTTHVGLAARALGARGMYLAADDPGVALSITDVADRWGGDFFIENDVKWRRCIQDWKAAGGKVAHLTMYGLRMTDVIDEIRGEERVLVVVGAEKVPGDIYGLADYNVSVTTQPHSEISSLALFLDHLFEGKELNREYPDARIRIEPAKAGKKTVER</sequence>
<dbReference type="Pfam" id="PF01994">
    <property type="entry name" value="Trm56"/>
    <property type="match status" value="1"/>
</dbReference>
<evidence type="ECO:0000256" key="2">
    <source>
        <dbReference type="ARBA" id="ARBA00004496"/>
    </source>
</evidence>
<dbReference type="NCBIfam" id="NF003048">
    <property type="entry name" value="PRK03958.1"/>
    <property type="match status" value="1"/>
</dbReference>
<evidence type="ECO:0000256" key="1">
    <source>
        <dbReference type="ARBA" id="ARBA00003959"/>
    </source>
</evidence>
<evidence type="ECO:0000256" key="3">
    <source>
        <dbReference type="ARBA" id="ARBA00010324"/>
    </source>
</evidence>
<dbReference type="SUPFAM" id="SSF75217">
    <property type="entry name" value="alpha/beta knot"/>
    <property type="match status" value="1"/>
</dbReference>
<evidence type="ECO:0000256" key="4">
    <source>
        <dbReference type="ARBA" id="ARBA00011738"/>
    </source>
</evidence>
<organism evidence="15 16">
    <name type="scientific">Methanoculleus chikugoensis</name>
    <dbReference type="NCBI Taxonomy" id="118126"/>
    <lineage>
        <taxon>Archaea</taxon>
        <taxon>Methanobacteriati</taxon>
        <taxon>Methanobacteriota</taxon>
        <taxon>Stenosarchaea group</taxon>
        <taxon>Methanomicrobia</taxon>
        <taxon>Methanomicrobiales</taxon>
        <taxon>Methanomicrobiaceae</taxon>
        <taxon>Methanoculleus</taxon>
    </lineage>
</organism>
<comment type="similarity">
    <text evidence="3 14">Belongs to the aTrm56 family.</text>
</comment>
<comment type="catalytic activity">
    <reaction evidence="13 14">
        <text>cytidine(56) in tRNA + S-adenosyl-L-methionine = 2'-O-methylcytidine(56) in tRNA + S-adenosyl-L-homocysteine + H(+)</text>
        <dbReference type="Rhea" id="RHEA:42968"/>
        <dbReference type="Rhea" id="RHEA-COMP:10308"/>
        <dbReference type="Rhea" id="RHEA-COMP:10309"/>
        <dbReference type="ChEBI" id="CHEBI:15378"/>
        <dbReference type="ChEBI" id="CHEBI:57856"/>
        <dbReference type="ChEBI" id="CHEBI:59789"/>
        <dbReference type="ChEBI" id="CHEBI:74495"/>
        <dbReference type="ChEBI" id="CHEBI:82748"/>
        <dbReference type="EC" id="2.1.1.206"/>
    </reaction>
</comment>
<evidence type="ECO:0000256" key="13">
    <source>
        <dbReference type="ARBA" id="ARBA00047792"/>
    </source>
</evidence>
<dbReference type="STRING" id="118126.L21_1592"/>
<evidence type="ECO:0000313" key="15">
    <source>
        <dbReference type="EMBL" id="SCL75683.1"/>
    </source>
</evidence>
<dbReference type="AlphaFoldDB" id="A0A1M4MLC0"/>
<evidence type="ECO:0000256" key="8">
    <source>
        <dbReference type="ARBA" id="ARBA00022603"/>
    </source>
</evidence>
<evidence type="ECO:0000256" key="7">
    <source>
        <dbReference type="ARBA" id="ARBA00022490"/>
    </source>
</evidence>
<name>A0A1M4MLC0_9EURY</name>
<evidence type="ECO:0000256" key="11">
    <source>
        <dbReference type="ARBA" id="ARBA00022694"/>
    </source>
</evidence>
<dbReference type="GO" id="GO:0005737">
    <property type="term" value="C:cytoplasm"/>
    <property type="evidence" value="ECO:0007669"/>
    <property type="project" value="UniProtKB-SubCell"/>
</dbReference>
<dbReference type="InterPro" id="IPR029028">
    <property type="entry name" value="Alpha/beta_knot_MTases"/>
</dbReference>
<comment type="function">
    <text evidence="1 14">Specifically catalyzes the AdoMet-dependent 2'-O-ribose methylation of cytidine at position 56 in tRNAs.</text>
</comment>
<keyword evidence="11 14" id="KW-0819">tRNA processing</keyword>
<evidence type="ECO:0000256" key="10">
    <source>
        <dbReference type="ARBA" id="ARBA00022691"/>
    </source>
</evidence>
<dbReference type="HAMAP" id="MF_00077">
    <property type="entry name" value="tRNA_methyltr_aTrm56"/>
    <property type="match status" value="1"/>
</dbReference>
<gene>
    <name evidence="15" type="ORF">L21_1592</name>
</gene>
<comment type="subcellular location">
    <subcellularLocation>
        <location evidence="2 14">Cytoplasm</location>
    </subcellularLocation>
</comment>
<keyword evidence="8 14" id="KW-0489">Methyltransferase</keyword>
<evidence type="ECO:0000256" key="9">
    <source>
        <dbReference type="ARBA" id="ARBA00022679"/>
    </source>
</evidence>
<dbReference type="PIRSF" id="PIRSF016123">
    <property type="entry name" value="UCP016123"/>
    <property type="match status" value="1"/>
</dbReference>
<feature type="binding site" evidence="14">
    <location>
        <begin position="112"/>
        <end position="116"/>
    </location>
    <ligand>
        <name>S-adenosyl-L-methionine</name>
        <dbReference type="ChEBI" id="CHEBI:59789"/>
    </ligand>
</feature>
<keyword evidence="10 14" id="KW-0949">S-adenosyl-L-methionine</keyword>
<dbReference type="CDD" id="cd18083">
    <property type="entry name" value="aTrm56-like"/>
    <property type="match status" value="1"/>
</dbReference>
<accession>A0A1M4MLC0</accession>
<protein>
    <recommendedName>
        <fullName evidence="6 14">tRNA (cytidine(56)-2'-O)-methyltransferase</fullName>
        <ecNumber evidence="5 14">2.1.1.206</ecNumber>
    </recommendedName>
    <alternativeName>
        <fullName evidence="12 14">tRNA ribose 2'-O-methyltransferase aTrm56</fullName>
    </alternativeName>
</protein>
<evidence type="ECO:0000313" key="16">
    <source>
        <dbReference type="Proteomes" id="UP000184671"/>
    </source>
</evidence>
<reference evidence="15 16" key="1">
    <citation type="submission" date="2016-08" db="EMBL/GenBank/DDBJ databases">
        <authorList>
            <person name="Seilhamer J.J."/>
        </authorList>
    </citation>
    <scope>NUCLEOTIDE SEQUENCE [LARGE SCALE GENOMIC DNA]</scope>
    <source>
        <strain evidence="15">L21-II-0</strain>
    </source>
</reference>
<evidence type="ECO:0000256" key="12">
    <source>
        <dbReference type="ARBA" id="ARBA00029826"/>
    </source>
</evidence>
<evidence type="ECO:0000256" key="14">
    <source>
        <dbReference type="HAMAP-Rule" id="MF_00077"/>
    </source>
</evidence>
<dbReference type="GO" id="GO:0002128">
    <property type="term" value="P:tRNA nucleoside ribose methylation"/>
    <property type="evidence" value="ECO:0007669"/>
    <property type="project" value="UniProtKB-UniRule"/>
</dbReference>
<keyword evidence="9 14" id="KW-0808">Transferase</keyword>
<keyword evidence="7 14" id="KW-0963">Cytoplasm</keyword>
<comment type="subunit">
    <text evidence="4 14">Homodimer.</text>
</comment>
<dbReference type="EC" id="2.1.1.206" evidence="5 14"/>
<dbReference type="GO" id="GO:0106059">
    <property type="term" value="F:tRNA (cytidine(56)-2'-O)-methyltransferase activity"/>
    <property type="evidence" value="ECO:0007669"/>
    <property type="project" value="UniProtKB-EC"/>
</dbReference>
<dbReference type="EMBL" id="FMID01000038">
    <property type="protein sequence ID" value="SCL75683.1"/>
    <property type="molecule type" value="Genomic_DNA"/>
</dbReference>
<dbReference type="InterPro" id="IPR002845">
    <property type="entry name" value="tRNA_mtfrase_aTrm56"/>
</dbReference>
<dbReference type="PANTHER" id="PTHR42197">
    <property type="entry name" value="TRNA (CYTIDINE(56)-2'-O)-METHYLTRANSFERASE"/>
    <property type="match status" value="1"/>
</dbReference>
<dbReference type="Gene3D" id="3.40.1280.10">
    <property type="match status" value="1"/>
</dbReference>
<evidence type="ECO:0000256" key="6">
    <source>
        <dbReference type="ARBA" id="ARBA00013709"/>
    </source>
</evidence>
<dbReference type="Proteomes" id="UP000184671">
    <property type="component" value="Unassembled WGS sequence"/>
</dbReference>
<comment type="caution">
    <text evidence="14">Lacks conserved residue(s) required for the propagation of feature annotation.</text>
</comment>
<evidence type="ECO:0000256" key="5">
    <source>
        <dbReference type="ARBA" id="ARBA00012624"/>
    </source>
</evidence>